<name>A0A9P1GSQ5_9DINO</name>
<dbReference type="Proteomes" id="UP001152797">
    <property type="component" value="Unassembled WGS sequence"/>
</dbReference>
<feature type="compositionally biased region" description="Basic and acidic residues" evidence="2">
    <location>
        <begin position="1557"/>
        <end position="1575"/>
    </location>
</feature>
<feature type="domain" description="Fibronectin type-III" evidence="4">
    <location>
        <begin position="710"/>
        <end position="809"/>
    </location>
</feature>
<dbReference type="EMBL" id="CAMXCT010006793">
    <property type="protein sequence ID" value="CAI4020150.1"/>
    <property type="molecule type" value="Genomic_DNA"/>
</dbReference>
<dbReference type="Gene3D" id="3.40.50.300">
    <property type="entry name" value="P-loop containing nucleotide triphosphate hydrolases"/>
    <property type="match status" value="1"/>
</dbReference>
<dbReference type="InterPro" id="IPR036398">
    <property type="entry name" value="CA_dom_sf"/>
</dbReference>
<dbReference type="PROSITE" id="PS51144">
    <property type="entry name" value="ALPHA_CA_2"/>
    <property type="match status" value="1"/>
</dbReference>
<feature type="transmembrane region" description="Helical" evidence="3">
    <location>
        <begin position="1053"/>
        <end position="1075"/>
    </location>
</feature>
<dbReference type="InterPro" id="IPR013783">
    <property type="entry name" value="Ig-like_fold"/>
</dbReference>
<feature type="domain" description="Fibronectin type-III" evidence="4">
    <location>
        <begin position="906"/>
        <end position="1007"/>
    </location>
</feature>
<dbReference type="SUPFAM" id="SSF103473">
    <property type="entry name" value="MFS general substrate transporter"/>
    <property type="match status" value="1"/>
</dbReference>
<protein>
    <submittedName>
        <fullName evidence="8">Titin</fullName>
    </submittedName>
</protein>
<keyword evidence="3" id="KW-0812">Transmembrane</keyword>
<feature type="domain" description="Fibronectin type-III" evidence="4">
    <location>
        <begin position="521"/>
        <end position="616"/>
    </location>
</feature>
<evidence type="ECO:0000259" key="5">
    <source>
        <dbReference type="PROSITE" id="PS51144"/>
    </source>
</evidence>
<keyword evidence="1" id="KW-0677">Repeat</keyword>
<sequence>MIILLSRDIQKRQASVGRFHQAKTSTNWDYARQGDSWGDLCQGHFQSPIDIEPKNARPSDLQIRLNYSPWRIQDVKEGGIEDGVPRIRFKEGRSPGKVQVGSGYHDFDEYFLSAIEVHAPSEHTLRQASWAMEVQFWHEPLPLGRTDDLLQYTEEIWQDLDDASSRVAALHRAEASLRNQLDGHTSPAWSDHVGGYWSSKQALDWVDAAKGDVFAVTSLLKQDAKVVLNHADKLQNEVRQVVEAQNRKYAGHRVVLSMFVLRASPVFLGEMNGTATALVRWLHKALALSKAKDSAPLELRAVLGGQNDKLYSYEGSVPRPPCTPNVRWFVLGEPQPADIKQLSVLLEETQLANSVHGNARQVQPFGPSRRLHSVAMQWEAFEAPVIPQQETLSPERQKMIVIERYCKVFVLCSIFLICTPLVFRMHKSCSSEEEEAELPTRDVAEIPIELMKFPIDFPLEVLTKPEKCNSKEALNDPVFPGCSYCFKVAALNYVTESNALEDQQPRLSDAVCGHAAQAPDPPGAIYFAYPAIGDIQVDFPPSLVNGGVAVDLYEVSMNENSQGWTVVATNAATDLSTLTQGCTKGNDVKFRIRARNAVGWGKYGSEVTTVCASYPAKMAAPTRSTSTRTSITVVWTPPDNMGASITSYRLYEALESGAYYQIFEGNALAMESLSLTTNFTYHYQVSAVNAAGEGERSDSASMLCAGQAHKPTAVTFADNSRTETVVSWTAPSDDGGSPIIRYEVWYRDGLDAGPIDRLAWSGTGTMSDTIRFITGAALQVEVAAVNLMAEQHSLAGTRSDTQIYYAAELSTAPTSINVAASTLVSVTVAWSAPFDSGGLPVLGYKVYMDDALGGALVEEYSGTATSFQKVGLATGYIYKTEVRAFTAKGEGAAAVINVSPCNEPGSVGNLRVLQRSGSLVQLGWDAPTDTGECPILGYTVMAGTSTLTLAKIGSTSSVLETSYNYVPASPDLSFVFRVLAENFKTQVSGSFSGSGSDIYVIAAAAPDAPSNLARSGGSSGSIGLTWTAPTNDGGSPITKYYVQRNDGPGSQIFFLNFFASFAYHVMSVLLVIYATDEFGFSDKGAGALYGWWGILSSIWTSIASIFAIDNVGSKRTAIFAILAMIGSRAMLILARNPETFRWVVLVVSPMAEGLLLPVFLVGLKRLTVKEERPMAFSLNYALHNAGGGIADVVIDIFRTWQVKDPLGFVEVFGSLATPTRACLVLTEAALILSFFFACLLPSSLSTQLSCCKEHVPFEDDENGLASPKQGVSVRSVLRENMSILHHRGLWMVAACSTCLVGVKAQWHHMNATMPKYLVRELGEDAPWGTVNSINYWMCAMLPPVVTLVMAKWRNFPAIFLGSVVMSLSPAFMIFEVSIRATCAWLATMSLGEVIWSPRFNTFSADLSPDGKEGIFMVIAFTPQFLAGLPTGWISGVLLETYCPDCPSCREPGTGAFCRYNCQAPGAPVPCNASTGFNLCSSHQSMCSVPAFSGCPSSCRECQGWSEASNGPVLWIWVTALSVIGPLLLLLLRSTAFDTESAKELAYAAAEDGEGSDEETKVGEKEPLEDHHENHQVRASKIGKTEPIEVEMAESTPSGLLGGTTFVDATDGVNYPTTATYTVTGLTLGYYYVLKVAAANRVVDTNALTDIVPNYAEIQLYAAAAPDPPGAPTVVASSRTQSGLQVSWTPPANSGGSQLLGYKLYRNNGANDPINIVLWNGQGQPQITSFTVTGLSGGLIYKFAATALNAAGESLQSSETLVPGGTVPTQMDAPARDPAENRTTTSVQLVWTVPSNDGSSPITGYVLSYDSGDYTDFSNNRTYSSSTFSDTVDSLPEGKFLRFVVYAENAIGLSQASPVYRTQVCALPDPVASFVATEHTDYSVKLVWTPPASTGCLGALITGYKVYMRQGSNPYSLAHDAGPSVLYHVQQGLQAGTTYGFMVYVCAADNCDVGSPTGGLEVTAGALPSFAADPLTLVAATQTSIEVSWTAPTGLAITQYELYFDNGAGTGGSIVNQIYAGTALTHRQDTLNTGETYRFQIRASNANGMGAYSGISSFAASEAPGVPQNFRYVSSSIYTLQVGWDTPAAVHANEAAIIRYEVRWNDQTTITAVQTITTSPAFKVASPSTPLTAGNTYRFEVRACNINECGSWTSQLDLVCGALPEAPSAPYVITSSATDITLGWDYVGKDLSNILSRQITTVMASLNLPELLQQVGLEAFAKHFPVDAADLLDMDQDDLIDLAAKAGMNKDQRKQFLQVMASLPKQHLWKHFTALMEEYDLSTFVDKIPVDMDQLLALDEEQLKDVATDAGMKKDNRQRFLQLLPALHDRLAQVERSEQLRGLMKENGLSEFANSIQEAEKLLQMPDEELRDVAVDWGMAKDARMKFLQVLDMMRDKSSDSSTEFELVLSDAPEDLVNFLKKKNLEQYALKMFNHENGDYGQVSMLMSMTPEDLMAAAMDCGFAKEDRKKLGELVMEEHQAILAEPSIGGKLLDVLRGAQAMRVEKKNGLELAYLPFKETDRKEYTYSFGENIADVAKQAVILVVGQTGAGKSTQIDGMLNYLLDVKWEENIRFKVVDELQTVTKESLQTGGAASQTDAITAYKIPAVKGSPVHSNVTIVDTPGFGDTRGLHFDHKIVDQMKKFFHDMSTHVDILTGVCFVAPASAARLTESQQYVWNAILGLFGKDIVDNILLCFTFADGEKPQALEAVRAGGIPMRAFFKFNNSALFVDPNGSETDAVSKMFWDMGKKNMSDFFHSLSGMDPKSLHLSKQVMSEREQLEVTLENLGPQVKLTLGYANSLQQQAAQFALFDDQLEGAKDFKLKVQVPKFRKIATSNNTTTCTECDKTCHNNCIFANDAQKANCCVMRNGYCQECPKKCHWSKHQNLPYILEWYMETQEKTLDDLKVKYDEANKGRLDKEKIMQGLLDDMKKSDQILAQQILKMKKCRERLNEIAMRPHTMPSEAYLQQLIENEKANQQPGWQGRVNGLEKLKTHNRLLKDAEDPEFSKKLVAQFTGDQKVQRAARYCKTKGGNNAGDRSTIALSAVAAIFADFSGLFSSHRSTADASVYSFTYNCGSSQMFYFKVSAVNGVGTGEGADSDPTGIYCAPIPLTPAVARQRWGLDDWVAPVLTATATSVTVALYQPTNIQLSSSSHTGWRILLDDANDADNTYDEIAVYDTTVLSYTITSNIVTGNYYRVKLKLCSIVGSSAGCSTESDIGGPIIAASPPAAPVRGSVFLESKSPTLDLNVYGLILPSAWQPPSAATVVGLLRFAQHAFIQPDAAERTLQRREMLAAAGLAGLAAAPGHASAEIFGAGPPPTRKPYKENLDDFKAMQVLIGQDIGPVSNQQGACYEIANADAGKTMAPTPGVVVYDPDAPCGAGKAYIHSSGKGKFAPMTAGGGKGKHKYYAANFAGKAGRHGQPEDLTQFSGSNGGAIIEGWYVYISTDGETWPATNAPSDTVADVNTMQYTITCATYSAGQAMLWVKVAGYSLAGTGTLSGTLASRCSAAPDTPATPTVVSSSATQITVGWTAPTTTELHNALHQGYKVSFDDGAGGPFTTVTLTDNLQVQYTKTGLSAGQTYRFRVQYLSETGESSTSAVLSAVAASVPDAPVVSIVSTSDTTLVYSAQLLGSTGGTAITGWNIYASDDGITYPTTPYATESAAFTSYSLDCTNFYAVNRGMIDFLIVSVAILAHVCLSSAFVALDSIERFTSGAMLRLSILTFWVASSWASLDDAPIEGSLVVDDDCTHSDTCALNALQLKRCPFNFQHDVKETMLNMSAEIDSLNDKLVVLVAKAMRTSFKDDFSRLVGATSRAAAVLEIVAPRFITLTNKTSASLQDAGIDAFGGKAKEEQTSLLRMQRFLVDHAGEVLKNIAAARSNDGDTGFATKVNTAAQEAGHWIQGVLKVAWSTATDQLPRINALVKNEIVNTSDMVTEAACAADTATSIASLTTLYAQIVQAATDCDVRNKTLFSIADCESSALSVQTGISLVIKEGAKMMHTCYGSDWSCAESMASASHDLLQAYNSLVVLGDSCKSSDPIALAVCESEAFQLSSNLGPVDLAVSTLKLGDKLSRSILQYFWLKMAAVSSAGEGALSTAVKSRCSAAPGTPLIPTVTASTSSSITIGFDTNGLNGAYLTGFKIYTDDGNNGPWSIDTITDTTQRTFTKYGLSAGLYYRFKVQVVSEVGTSASSPIATFVAAATPDPPTVSVTSSSNIQIDLAWSPGSDGGSTITGWYVYGSTDGITWSAAASPQYTVVSGSTYTQAVDCTDTSKWSGANVQLTYVYLRVSGLNAAGTGIPSNSYRWRCSEIPGQPAIPTKVSGTSSSVTISYAPTTLNNAVLMGYKVLYDDGLNGAFTEVSVTSTSQTEYTAAGLTAGLSYRFQVKIVSEVGESLVSPTLTVTAGQSGGGGTSLTNVGKRLGKKKKNRSAKRNEKEAAHRNKMGKEPKAKASAKASPSKAKVKSKGSKSPKQSPKLSPKDSPVEKLCACDEVKPTAMSVDCADADPPTAPHYISSSGNNQLTVGWTFPGSDGGVPITAWNVYYAIGYAEADFPDVSLPSTTTAVGTLQVTVDCTNIGGNDRSLNFVYFRVPALASHVVNRKWVAAMAVSEVAAVTGAGVGQYSPKSRMFCANKPDAPTVTDSFVGTTNSVTINFMEGALNSAELLAFKVYMNDGLGGALSYRGKVTDTSYRYYTATGLVTDRTYLVQVTVVTSAAESDRSTVMSVRACGAPSTPAAPARKSSTSSTITVQWAAPADNGCPMTGYRVFMDTNQDGVSDQEIYPGAGDITDPLDSSLVANVLEFQRTGLTPGTTYGFLLRAYNGRGYTESTWSYIKAAGEPAQMTPPTQNAASGSSTTIVLAWTVPDMQGGTAVGFKAFRNSGDGTSMSTTADATCGMETKPAPQTCTLTGLVSGETYTVQMLAINDVGEGTLSTAATLYAAATPAQITDLVNTASATTPSLTFSWTAPSSNGAFIYNYEGEMYRVSDTTTQSWDAGGSQATPYTTTTSVLLTGLGLVAAEQYKFRVRAVNKMGSGTWSEWSSLVDPPRGFTLDTPTTPTNFGRHSDPAVSGTIKVGWDAIATVADAGGDAVASVTYEVYAGPTTGTMTAQTLGSPTDTFFSKAVTTGTTYYFQMRAVGSSESRSISQPGRVSLEICFQCSSMFLYISQI</sequence>
<dbReference type="Pfam" id="PF07690">
    <property type="entry name" value="MFS_1"/>
    <property type="match status" value="1"/>
</dbReference>
<feature type="region of interest" description="Disordered" evidence="2">
    <location>
        <begin position="1547"/>
        <end position="1584"/>
    </location>
</feature>
<evidence type="ECO:0000313" key="9">
    <source>
        <dbReference type="Proteomes" id="UP001152797"/>
    </source>
</evidence>
<feature type="compositionally biased region" description="Basic and acidic residues" evidence="2">
    <location>
        <begin position="4432"/>
        <end position="4450"/>
    </location>
</feature>
<dbReference type="OrthoDB" id="566532at2759"/>
<feature type="domain" description="Fibronectin type-III" evidence="4">
    <location>
        <begin position="812"/>
        <end position="904"/>
    </location>
</feature>
<dbReference type="SUPFAM" id="SSF51069">
    <property type="entry name" value="Carbonic anhydrase"/>
    <property type="match status" value="1"/>
</dbReference>
<evidence type="ECO:0000256" key="3">
    <source>
        <dbReference type="SAM" id="Phobius"/>
    </source>
</evidence>
<dbReference type="Gene3D" id="2.60.40.10">
    <property type="entry name" value="Immunoglobulins"/>
    <property type="match status" value="20"/>
</dbReference>
<feature type="domain" description="Fibronectin type-III" evidence="4">
    <location>
        <begin position="4943"/>
        <end position="5048"/>
    </location>
</feature>
<dbReference type="InterPro" id="IPR036116">
    <property type="entry name" value="FN3_sf"/>
</dbReference>
<feature type="domain" description="Fibronectin type-III" evidence="4">
    <location>
        <begin position="617"/>
        <end position="708"/>
    </location>
</feature>
<feature type="domain" description="Fibronectin type-III" evidence="4">
    <location>
        <begin position="1667"/>
        <end position="1768"/>
    </location>
</feature>
<feature type="domain" description="Fibronectin type-III" evidence="4">
    <location>
        <begin position="4111"/>
        <end position="4207"/>
    </location>
</feature>
<dbReference type="PANTHER" id="PTHR13817:SF73">
    <property type="entry name" value="FIBRONECTIN TYPE-III DOMAIN-CONTAINING PROTEIN"/>
    <property type="match status" value="1"/>
</dbReference>
<feature type="domain" description="Fibronectin type-III" evidence="4">
    <location>
        <begin position="4315"/>
        <end position="4408"/>
    </location>
</feature>
<accession>A0A9P1GSQ5</accession>
<dbReference type="Gene3D" id="1.20.1250.20">
    <property type="entry name" value="MFS general substrate transporter like domains"/>
    <property type="match status" value="2"/>
</dbReference>
<dbReference type="CDD" id="cd00063">
    <property type="entry name" value="FN3"/>
    <property type="match status" value="18"/>
</dbReference>
<evidence type="ECO:0000313" key="7">
    <source>
        <dbReference type="EMBL" id="CAL1173525.1"/>
    </source>
</evidence>
<feature type="domain" description="Alpha-carbonic anhydrase" evidence="5">
    <location>
        <begin position="26"/>
        <end position="374"/>
    </location>
</feature>
<dbReference type="GO" id="GO:0022857">
    <property type="term" value="F:transmembrane transporter activity"/>
    <property type="evidence" value="ECO:0007669"/>
    <property type="project" value="InterPro"/>
</dbReference>
<feature type="domain" description="Fibronectin type-III" evidence="4">
    <location>
        <begin position="4731"/>
        <end position="4847"/>
    </location>
</feature>
<dbReference type="InterPro" id="IPR003961">
    <property type="entry name" value="FN3_dom"/>
</dbReference>
<feature type="domain" description="Fibronectin type-III" evidence="4">
    <location>
        <begin position="1869"/>
        <end position="1968"/>
    </location>
</feature>
<feature type="transmembrane region" description="Helical" evidence="3">
    <location>
        <begin position="1140"/>
        <end position="1163"/>
    </location>
</feature>
<dbReference type="Pfam" id="PF00041">
    <property type="entry name" value="fn3"/>
    <property type="match status" value="9"/>
</dbReference>
<feature type="domain" description="Fibronectin type-III" evidence="4">
    <location>
        <begin position="3513"/>
        <end position="3611"/>
    </location>
</feature>
<feature type="compositionally biased region" description="Basic residues" evidence="2">
    <location>
        <begin position="4421"/>
        <end position="4431"/>
    </location>
</feature>
<feature type="region of interest" description="Disordered" evidence="2">
    <location>
        <begin position="4402"/>
        <end position="4485"/>
    </location>
</feature>
<dbReference type="Gene3D" id="3.10.200.10">
    <property type="entry name" value="Alpha carbonic anhydrase"/>
    <property type="match status" value="2"/>
</dbReference>
<feature type="transmembrane region" description="Helical" evidence="3">
    <location>
        <begin position="1087"/>
        <end position="1108"/>
    </location>
</feature>
<keyword evidence="3" id="KW-0472">Membrane</keyword>
<evidence type="ECO:0000256" key="2">
    <source>
        <dbReference type="SAM" id="MobiDB-lite"/>
    </source>
</evidence>
<dbReference type="PANTHER" id="PTHR13817">
    <property type="entry name" value="TITIN"/>
    <property type="match status" value="1"/>
</dbReference>
<dbReference type="EMBL" id="CAMXCT030006793">
    <property type="protein sequence ID" value="CAL4807462.1"/>
    <property type="molecule type" value="Genomic_DNA"/>
</dbReference>
<feature type="domain" description="Fibronectin type-III" evidence="4">
    <location>
        <begin position="1970"/>
        <end position="2062"/>
    </location>
</feature>
<evidence type="ECO:0000313" key="8">
    <source>
        <dbReference type="EMBL" id="CAL4807462.1"/>
    </source>
</evidence>
<evidence type="ECO:0000256" key="1">
    <source>
        <dbReference type="ARBA" id="ARBA00022737"/>
    </source>
</evidence>
<reference evidence="6" key="1">
    <citation type="submission" date="2022-10" db="EMBL/GenBank/DDBJ databases">
        <authorList>
            <person name="Chen Y."/>
            <person name="Dougan E. K."/>
            <person name="Chan C."/>
            <person name="Rhodes N."/>
            <person name="Thang M."/>
        </authorList>
    </citation>
    <scope>NUCLEOTIDE SEQUENCE</scope>
</reference>
<dbReference type="SMART" id="SM00060">
    <property type="entry name" value="FN3"/>
    <property type="match status" value="20"/>
</dbReference>
<dbReference type="PROSITE" id="PS50853">
    <property type="entry name" value="FN3"/>
    <property type="match status" value="16"/>
</dbReference>
<feature type="compositionally biased region" description="Low complexity" evidence="2">
    <location>
        <begin position="4451"/>
        <end position="4460"/>
    </location>
</feature>
<dbReference type="InterPro" id="IPR027417">
    <property type="entry name" value="P-loop_NTPase"/>
</dbReference>
<keyword evidence="9" id="KW-1185">Reference proteome</keyword>
<dbReference type="Pfam" id="PF00194">
    <property type="entry name" value="Carb_anhydrase"/>
    <property type="match status" value="1"/>
</dbReference>
<organism evidence="6">
    <name type="scientific">Cladocopium goreaui</name>
    <dbReference type="NCBI Taxonomy" id="2562237"/>
    <lineage>
        <taxon>Eukaryota</taxon>
        <taxon>Sar</taxon>
        <taxon>Alveolata</taxon>
        <taxon>Dinophyceae</taxon>
        <taxon>Suessiales</taxon>
        <taxon>Symbiodiniaceae</taxon>
        <taxon>Cladocopium</taxon>
    </lineage>
</organism>
<feature type="domain" description="Fibronectin type-III" evidence="4">
    <location>
        <begin position="4634"/>
        <end position="4728"/>
    </location>
</feature>
<comment type="caution">
    <text evidence="6">The sequence shown here is derived from an EMBL/GenBank/DDBJ whole genome shotgun (WGS) entry which is preliminary data.</text>
</comment>
<dbReference type="EMBL" id="CAMXCT020006793">
    <property type="protein sequence ID" value="CAL1173525.1"/>
    <property type="molecule type" value="Genomic_DNA"/>
</dbReference>
<dbReference type="InterPro" id="IPR011701">
    <property type="entry name" value="MFS"/>
</dbReference>
<dbReference type="InterPro" id="IPR001148">
    <property type="entry name" value="CA_dom"/>
</dbReference>
<keyword evidence="3" id="KW-1133">Transmembrane helix</keyword>
<evidence type="ECO:0000259" key="4">
    <source>
        <dbReference type="PROSITE" id="PS50853"/>
    </source>
</evidence>
<feature type="domain" description="Fibronectin type-III" evidence="4">
    <location>
        <begin position="2065"/>
        <end position="2164"/>
    </location>
</feature>
<dbReference type="CDD" id="cd00882">
    <property type="entry name" value="Ras_like_GTPase"/>
    <property type="match status" value="1"/>
</dbReference>
<feature type="transmembrane region" description="Helical" evidence="3">
    <location>
        <begin position="1117"/>
        <end position="1134"/>
    </location>
</feature>
<feature type="domain" description="Fibronectin type-III" evidence="4">
    <location>
        <begin position="1772"/>
        <end position="1868"/>
    </location>
</feature>
<proteinExistence type="predicted"/>
<reference evidence="7" key="2">
    <citation type="submission" date="2024-04" db="EMBL/GenBank/DDBJ databases">
        <authorList>
            <person name="Chen Y."/>
            <person name="Shah S."/>
            <person name="Dougan E. K."/>
            <person name="Thang M."/>
            <person name="Chan C."/>
        </authorList>
    </citation>
    <scope>NUCLEOTIDE SEQUENCE [LARGE SCALE GENOMIC DNA]</scope>
</reference>
<evidence type="ECO:0000313" key="6">
    <source>
        <dbReference type="EMBL" id="CAI4020150.1"/>
    </source>
</evidence>
<dbReference type="InterPro" id="IPR050964">
    <property type="entry name" value="Striated_Muscle_Regulatory"/>
</dbReference>
<gene>
    <name evidence="6" type="ORF">C1SCF055_LOCUS44592</name>
</gene>
<dbReference type="SMART" id="SM01057">
    <property type="entry name" value="Carb_anhydrase"/>
    <property type="match status" value="1"/>
</dbReference>
<dbReference type="SUPFAM" id="SSF49265">
    <property type="entry name" value="Fibronectin type III"/>
    <property type="match status" value="13"/>
</dbReference>
<dbReference type="SUPFAM" id="SSF52540">
    <property type="entry name" value="P-loop containing nucleoside triphosphate hydrolases"/>
    <property type="match status" value="1"/>
</dbReference>
<dbReference type="InterPro" id="IPR036259">
    <property type="entry name" value="MFS_trans_sf"/>
</dbReference>